<evidence type="ECO:0000313" key="2">
    <source>
        <dbReference type="Proteomes" id="UP000628017"/>
    </source>
</evidence>
<protein>
    <submittedName>
        <fullName evidence="1">Uncharacterized protein</fullName>
    </submittedName>
</protein>
<name>A0A916QS02_9RHOB</name>
<accession>A0A916QS02</accession>
<evidence type="ECO:0000313" key="1">
    <source>
        <dbReference type="EMBL" id="GGA05225.1"/>
    </source>
</evidence>
<dbReference type="Proteomes" id="UP000628017">
    <property type="component" value="Unassembled WGS sequence"/>
</dbReference>
<keyword evidence="2" id="KW-1185">Reference proteome</keyword>
<dbReference type="Pfam" id="PF09929">
    <property type="entry name" value="DUF2161"/>
    <property type="match status" value="1"/>
</dbReference>
<comment type="caution">
    <text evidence="1">The sequence shown here is derived from an EMBL/GenBank/DDBJ whole genome shotgun (WGS) entry which is preliminary data.</text>
</comment>
<sequence>MRETDLYEPVKAFLEGQGYEVKAEVRDCDVVAVRGGEDPVVVELKLQLSLALLMQGVDRQAITDAVYVAVPAGKTARWRGQVKDAVRLCRRLGLGLMSVRNGAVLVHVDPGPYAPRKMKRRRELLLKEFQNRVGDPNTGGQTKRKIITAYRQDALRLALHLSVAGTVKPAVARKELGVVKAAAILQSDHYGWFERVERGVYTLRPIGAEALETYADVVALLKA</sequence>
<proteinExistence type="predicted"/>
<dbReference type="RefSeq" id="WP_188669856.1">
    <property type="nucleotide sequence ID" value="NZ_BMKA01000001.1"/>
</dbReference>
<reference evidence="1" key="2">
    <citation type="submission" date="2020-09" db="EMBL/GenBank/DDBJ databases">
        <authorList>
            <person name="Sun Q."/>
            <person name="Zhou Y."/>
        </authorList>
    </citation>
    <scope>NUCLEOTIDE SEQUENCE</scope>
    <source>
        <strain evidence="1">CGMCC 1.15880</strain>
    </source>
</reference>
<organism evidence="1 2">
    <name type="scientific">Neptunicoccus cionae</name>
    <dbReference type="NCBI Taxonomy" id="2035344"/>
    <lineage>
        <taxon>Bacteria</taxon>
        <taxon>Pseudomonadati</taxon>
        <taxon>Pseudomonadota</taxon>
        <taxon>Alphaproteobacteria</taxon>
        <taxon>Rhodobacterales</taxon>
        <taxon>Paracoccaceae</taxon>
        <taxon>Neptunicoccus</taxon>
    </lineage>
</organism>
<dbReference type="EMBL" id="BMKA01000001">
    <property type="protein sequence ID" value="GGA05225.1"/>
    <property type="molecule type" value="Genomic_DNA"/>
</dbReference>
<dbReference type="InterPro" id="IPR018679">
    <property type="entry name" value="DUF2161"/>
</dbReference>
<gene>
    <name evidence="1" type="ORF">GCM10011498_00910</name>
</gene>
<reference evidence="1" key="1">
    <citation type="journal article" date="2014" name="Int. J. Syst. Evol. Microbiol.">
        <title>Complete genome sequence of Corynebacterium casei LMG S-19264T (=DSM 44701T), isolated from a smear-ripened cheese.</title>
        <authorList>
            <consortium name="US DOE Joint Genome Institute (JGI-PGF)"/>
            <person name="Walter F."/>
            <person name="Albersmeier A."/>
            <person name="Kalinowski J."/>
            <person name="Ruckert C."/>
        </authorList>
    </citation>
    <scope>NUCLEOTIDE SEQUENCE</scope>
    <source>
        <strain evidence="1">CGMCC 1.15880</strain>
    </source>
</reference>
<dbReference type="AlphaFoldDB" id="A0A916QS02"/>